<protein>
    <submittedName>
        <fullName evidence="2">Dihydrodipicolinate reductase</fullName>
    </submittedName>
</protein>
<feature type="domain" description="2,4-diaminopentanoate dehydrogenase C-terminal" evidence="1">
    <location>
        <begin position="144"/>
        <end position="345"/>
    </location>
</feature>
<keyword evidence="3" id="KW-1185">Reference proteome</keyword>
<proteinExistence type="predicted"/>
<sequence>MPYRVIQWATGNVGTHALRAIIERDDLELVGLRVYDPAKEGIDAGELVGLPPTGILATTDVDLLLKTEADCVNYNALGTTTEDPFGAPLDDICRLLEAGYNVTTSAIDHLVHPPFLPTEVRERIERACEAGGTTLFGSGINPGFTMDLVPITFSRVSRTIDSIHITESLSMAAYTAQGVMRFMGFGQPPDAHSFLDEMHSDRNRSVFTGSLLQVADAIGFEIEDIQYTRDYAVAEEPIDIAIGRVNPGEVAVQRIRFVGIAHGRPALTSEFVWRITDTVVPEWITGDRWIMNIVGDPTMRVECQAETQMDAKRPTSLTVAMAPVNAIPSVCRATPGIKSPLDLPVWGGGRLT</sequence>
<dbReference type="Proteomes" id="UP000604475">
    <property type="component" value="Unassembled WGS sequence"/>
</dbReference>
<dbReference type="Gene3D" id="3.40.50.720">
    <property type="entry name" value="NAD(P)-binding Rossmann-like Domain"/>
    <property type="match status" value="1"/>
</dbReference>
<gene>
    <name evidence="2" type="ORF">I7412_09375</name>
</gene>
<comment type="caution">
    <text evidence="2">The sequence shown here is derived from an EMBL/GenBank/DDBJ whole genome shotgun (WGS) entry which is preliminary data.</text>
</comment>
<dbReference type="RefSeq" id="WP_203003535.1">
    <property type="nucleotide sequence ID" value="NZ_JADWYU010000099.1"/>
</dbReference>
<dbReference type="AlphaFoldDB" id="A0A937UPL2"/>
<accession>A0A937UPL2</accession>
<dbReference type="CDD" id="cd24146">
    <property type="entry name" value="nat-AmDH_N_like"/>
    <property type="match status" value="1"/>
</dbReference>
<dbReference type="InterPro" id="IPR045760">
    <property type="entry name" value="DAP_DH_C"/>
</dbReference>
<dbReference type="Pfam" id="PF19328">
    <property type="entry name" value="DAP_DH_C"/>
    <property type="match status" value="1"/>
</dbReference>
<evidence type="ECO:0000313" key="3">
    <source>
        <dbReference type="Proteomes" id="UP000604475"/>
    </source>
</evidence>
<reference evidence="2" key="1">
    <citation type="submission" date="2020-12" db="EMBL/GenBank/DDBJ databases">
        <title>Genomic characterization of non-nitrogen-fixing Frankia strains.</title>
        <authorList>
            <person name="Carlos-Shanley C."/>
            <person name="Guerra T."/>
            <person name="Hahn D."/>
        </authorList>
    </citation>
    <scope>NUCLEOTIDE SEQUENCE</scope>
    <source>
        <strain evidence="2">CN6</strain>
    </source>
</reference>
<evidence type="ECO:0000259" key="1">
    <source>
        <dbReference type="Pfam" id="PF19328"/>
    </source>
</evidence>
<dbReference type="InterPro" id="IPR036291">
    <property type="entry name" value="NAD(P)-bd_dom_sf"/>
</dbReference>
<organism evidence="2 3">
    <name type="scientific">Frankia nepalensis</name>
    <dbReference type="NCBI Taxonomy" id="1836974"/>
    <lineage>
        <taxon>Bacteria</taxon>
        <taxon>Bacillati</taxon>
        <taxon>Actinomycetota</taxon>
        <taxon>Actinomycetes</taxon>
        <taxon>Frankiales</taxon>
        <taxon>Frankiaceae</taxon>
        <taxon>Frankia</taxon>
    </lineage>
</organism>
<dbReference type="EMBL" id="JAEACQ010000160">
    <property type="protein sequence ID" value="MBL7627375.1"/>
    <property type="molecule type" value="Genomic_DNA"/>
</dbReference>
<name>A0A937UPL2_9ACTN</name>
<evidence type="ECO:0000313" key="2">
    <source>
        <dbReference type="EMBL" id="MBL7627375.1"/>
    </source>
</evidence>
<dbReference type="SUPFAM" id="SSF51735">
    <property type="entry name" value="NAD(P)-binding Rossmann-fold domains"/>
    <property type="match status" value="1"/>
</dbReference>